<protein>
    <submittedName>
        <fullName evidence="1">Uncharacterized protein</fullName>
    </submittedName>
</protein>
<reference evidence="1 2" key="1">
    <citation type="submission" date="2016-10" db="EMBL/GenBank/DDBJ databases">
        <authorList>
            <person name="de Groot N.N."/>
        </authorList>
    </citation>
    <scope>NUCLEOTIDE SEQUENCE [LARGE SCALE GENOMIC DNA]</scope>
    <source>
        <strain evidence="1 2">DSM 8423</strain>
    </source>
</reference>
<dbReference type="AlphaFoldDB" id="A0A1H7YNB1"/>
<proteinExistence type="predicted"/>
<dbReference type="Proteomes" id="UP000198744">
    <property type="component" value="Unassembled WGS sequence"/>
</dbReference>
<evidence type="ECO:0000313" key="1">
    <source>
        <dbReference type="EMBL" id="SEM47716.1"/>
    </source>
</evidence>
<dbReference type="RefSeq" id="WP_093883875.1">
    <property type="nucleotide sequence ID" value="NZ_FOBS01000017.1"/>
</dbReference>
<evidence type="ECO:0000313" key="2">
    <source>
        <dbReference type="Proteomes" id="UP000198744"/>
    </source>
</evidence>
<keyword evidence="2" id="KW-1185">Reference proteome</keyword>
<dbReference type="EMBL" id="FOBS01000017">
    <property type="protein sequence ID" value="SEM47716.1"/>
    <property type="molecule type" value="Genomic_DNA"/>
</dbReference>
<gene>
    <name evidence="1" type="ORF">SAMN04489760_11743</name>
</gene>
<organism evidence="1 2">
    <name type="scientific">Syntrophus gentianae</name>
    <dbReference type="NCBI Taxonomy" id="43775"/>
    <lineage>
        <taxon>Bacteria</taxon>
        <taxon>Pseudomonadati</taxon>
        <taxon>Thermodesulfobacteriota</taxon>
        <taxon>Syntrophia</taxon>
        <taxon>Syntrophales</taxon>
        <taxon>Syntrophaceae</taxon>
        <taxon>Syntrophus</taxon>
    </lineage>
</organism>
<accession>A0A1H7YNB1</accession>
<sequence>MTIFDKIADFLKEHEAPAELMDQVTFVKDQMAVLIRENATLKNKLSLRVAENKVLETQIKDLERAEDRKEDSESTGNSNS</sequence>
<dbReference type="STRING" id="43775.SAMN04489760_11743"/>
<name>A0A1H7YNB1_9BACT</name>